<organism evidence="2 3">
    <name type="scientific">Candidatus Coproplasma stercoripullorum</name>
    <dbReference type="NCBI Taxonomy" id="2840751"/>
    <lineage>
        <taxon>Bacteria</taxon>
        <taxon>Bacillati</taxon>
        <taxon>Bacillota</taxon>
        <taxon>Clostridia</taxon>
        <taxon>Eubacteriales</taxon>
        <taxon>Candidatus Coproplasma</taxon>
    </lineage>
</organism>
<evidence type="ECO:0000256" key="1">
    <source>
        <dbReference type="SAM" id="SignalP"/>
    </source>
</evidence>
<sequence>MQNKVVVRTAAFALAAVCVAAAGFTAARSAFADEDRYLGIGTSTSYSETINYDHKETVSAEIPYGLPYYSSNKYENECAPMAGTVLVGYYDRFCGDLVPGYDTYIQFGPRIIYRPMTDETDAVLASLYDLMDAENGGATYSGFNSGMTQYAASHGYTYSRSSVSLSNLSGAFETAIEAGKPVAVFLKGFSFITASSDSGTKQVLTITEYDGNHVVVAYGYKIDRYYDAADNLIATRTYLTVVNGGEMSDEVKYLCLDGRSNVSNSIAVTIS</sequence>
<dbReference type="EMBL" id="DVHB01000065">
    <property type="protein sequence ID" value="HIR39483.1"/>
    <property type="molecule type" value="Genomic_DNA"/>
</dbReference>
<proteinExistence type="predicted"/>
<feature type="signal peptide" evidence="1">
    <location>
        <begin position="1"/>
        <end position="32"/>
    </location>
</feature>
<keyword evidence="1" id="KW-0732">Signal</keyword>
<dbReference type="Proteomes" id="UP000824179">
    <property type="component" value="Unassembled WGS sequence"/>
</dbReference>
<gene>
    <name evidence="2" type="ORF">IAB90_03780</name>
</gene>
<comment type="caution">
    <text evidence="2">The sequence shown here is derived from an EMBL/GenBank/DDBJ whole genome shotgun (WGS) entry which is preliminary data.</text>
</comment>
<name>A0A9D1DB80_9FIRM</name>
<reference evidence="2" key="2">
    <citation type="journal article" date="2021" name="PeerJ">
        <title>Extensive microbial diversity within the chicken gut microbiome revealed by metagenomics and culture.</title>
        <authorList>
            <person name="Gilroy R."/>
            <person name="Ravi A."/>
            <person name="Getino M."/>
            <person name="Pursley I."/>
            <person name="Horton D.L."/>
            <person name="Alikhan N.F."/>
            <person name="Baker D."/>
            <person name="Gharbi K."/>
            <person name="Hall N."/>
            <person name="Watson M."/>
            <person name="Adriaenssens E.M."/>
            <person name="Foster-Nyarko E."/>
            <person name="Jarju S."/>
            <person name="Secka A."/>
            <person name="Antonio M."/>
            <person name="Oren A."/>
            <person name="Chaudhuri R.R."/>
            <person name="La Ragione R."/>
            <person name="Hildebrand F."/>
            <person name="Pallen M.J."/>
        </authorList>
    </citation>
    <scope>NUCLEOTIDE SEQUENCE</scope>
    <source>
        <strain evidence="2">ChiW25-3613</strain>
    </source>
</reference>
<dbReference type="SUPFAM" id="SSF54001">
    <property type="entry name" value="Cysteine proteinases"/>
    <property type="match status" value="1"/>
</dbReference>
<protein>
    <recommendedName>
        <fullName evidence="4">Peptidase C39-like domain-containing protein</fullName>
    </recommendedName>
</protein>
<feature type="chain" id="PRO_5038800607" description="Peptidase C39-like domain-containing protein" evidence="1">
    <location>
        <begin position="33"/>
        <end position="271"/>
    </location>
</feature>
<dbReference type="AlphaFoldDB" id="A0A9D1DB80"/>
<dbReference type="InterPro" id="IPR038765">
    <property type="entry name" value="Papain-like_cys_pep_sf"/>
</dbReference>
<evidence type="ECO:0000313" key="3">
    <source>
        <dbReference type="Proteomes" id="UP000824179"/>
    </source>
</evidence>
<accession>A0A9D1DB80</accession>
<evidence type="ECO:0000313" key="2">
    <source>
        <dbReference type="EMBL" id="HIR39483.1"/>
    </source>
</evidence>
<reference evidence="2" key="1">
    <citation type="submission" date="2020-10" db="EMBL/GenBank/DDBJ databases">
        <authorList>
            <person name="Gilroy R."/>
        </authorList>
    </citation>
    <scope>NUCLEOTIDE SEQUENCE</scope>
    <source>
        <strain evidence="2">ChiW25-3613</strain>
    </source>
</reference>
<evidence type="ECO:0008006" key="4">
    <source>
        <dbReference type="Google" id="ProtNLM"/>
    </source>
</evidence>